<gene>
    <name evidence="14" type="ORF">IW256_004414</name>
</gene>
<dbReference type="PANTHER" id="PTHR43045:SF1">
    <property type="entry name" value="SHIKIMATE TRANSPORTER"/>
    <property type="match status" value="1"/>
</dbReference>
<evidence type="ECO:0000313" key="14">
    <source>
        <dbReference type="EMBL" id="MBG6090301.1"/>
    </source>
</evidence>
<dbReference type="PROSITE" id="PS50850">
    <property type="entry name" value="MFS"/>
    <property type="match status" value="1"/>
</dbReference>
<dbReference type="PANTHER" id="PTHR43045">
    <property type="entry name" value="SHIKIMATE TRANSPORTER"/>
    <property type="match status" value="1"/>
</dbReference>
<feature type="transmembrane region" description="Helical" evidence="12">
    <location>
        <begin position="367"/>
        <end position="389"/>
    </location>
</feature>
<dbReference type="Pfam" id="PF07690">
    <property type="entry name" value="MFS_1"/>
    <property type="match status" value="1"/>
</dbReference>
<feature type="transmembrane region" description="Helical" evidence="12">
    <location>
        <begin position="273"/>
        <end position="291"/>
    </location>
</feature>
<evidence type="ECO:0000256" key="6">
    <source>
        <dbReference type="ARBA" id="ARBA00022847"/>
    </source>
</evidence>
<dbReference type="SUPFAM" id="SSF103473">
    <property type="entry name" value="MFS general substrate transporter"/>
    <property type="match status" value="1"/>
</dbReference>
<keyword evidence="4" id="KW-1003">Cell membrane</keyword>
<evidence type="ECO:0000256" key="4">
    <source>
        <dbReference type="ARBA" id="ARBA00022475"/>
    </source>
</evidence>
<feature type="transmembrane region" description="Helical" evidence="12">
    <location>
        <begin position="233"/>
        <end position="253"/>
    </location>
</feature>
<feature type="transmembrane region" description="Helical" evidence="12">
    <location>
        <begin position="303"/>
        <end position="320"/>
    </location>
</feature>
<evidence type="ECO:0000256" key="11">
    <source>
        <dbReference type="SAM" id="MobiDB-lite"/>
    </source>
</evidence>
<dbReference type="Proteomes" id="UP000614047">
    <property type="component" value="Unassembled WGS sequence"/>
</dbReference>
<protein>
    <recommendedName>
        <fullName evidence="10">Putative proline/betaine transporter</fullName>
    </recommendedName>
</protein>
<dbReference type="InterPro" id="IPR036259">
    <property type="entry name" value="MFS_trans_sf"/>
</dbReference>
<feature type="transmembrane region" description="Helical" evidence="12">
    <location>
        <begin position="12"/>
        <end position="37"/>
    </location>
</feature>
<keyword evidence="3" id="KW-0813">Transport</keyword>
<feature type="transmembrane region" description="Helical" evidence="12">
    <location>
        <begin position="395"/>
        <end position="415"/>
    </location>
</feature>
<evidence type="ECO:0000256" key="3">
    <source>
        <dbReference type="ARBA" id="ARBA00022448"/>
    </source>
</evidence>
<dbReference type="InterPro" id="IPR020846">
    <property type="entry name" value="MFS_dom"/>
</dbReference>
<feature type="compositionally biased region" description="Low complexity" evidence="11">
    <location>
        <begin position="426"/>
        <end position="445"/>
    </location>
</feature>
<dbReference type="EMBL" id="JADOUA010000001">
    <property type="protein sequence ID" value="MBG6090301.1"/>
    <property type="molecule type" value="Genomic_DNA"/>
</dbReference>
<reference evidence="14" key="1">
    <citation type="submission" date="2020-11" db="EMBL/GenBank/DDBJ databases">
        <title>Sequencing the genomes of 1000 actinobacteria strains.</title>
        <authorList>
            <person name="Klenk H.-P."/>
        </authorList>
    </citation>
    <scope>NUCLEOTIDE SEQUENCE</scope>
    <source>
        <strain evidence="14">DSM 43175</strain>
    </source>
</reference>
<feature type="transmembrane region" description="Helical" evidence="12">
    <location>
        <begin position="149"/>
        <end position="171"/>
    </location>
</feature>
<evidence type="ECO:0000256" key="7">
    <source>
        <dbReference type="ARBA" id="ARBA00022989"/>
    </source>
</evidence>
<feature type="transmembrane region" description="Helical" evidence="12">
    <location>
        <begin position="332"/>
        <end position="355"/>
    </location>
</feature>
<sequence>MGTDTRPRNRAVAASFVGTAIEWYDFFIYSTAAALVFNRQFFPDFAPMVGTLLAFSTFVVGFVARPIGGVIFGHLGDRRGRKSVLVVTLTLMGVCTFLIGLLPTYAQIGIWAPILLVTVRFVQGIALGGEYGGAVLMAVEHSHPERRGFFGSWVQVGVPVGLALSNLVFLLVALLPRDALQSWGWRVPFLLSAALVAVGFFIRRRVDESPEFREVKRERGPARRPAVEAVKRSWAPILLCAAAGFAPGTMFYASMVFGLSYGTDHVGVSRGTMLGLTLLAMVVVLPCLLYFGALSDRLGRKPVFAGGVAGMALMAFPWLLLVDTGSFGPMLLGYLLISVPFSAAYGTLAPLLAELFDPEVRYSAVNISYAVSNVFGAGMAPIVATSLLIRTDSGLPIAGYIVVVCAISFVSLMALRETVRARRPRGPAAGAVPGADTVVAEGTGR</sequence>
<comment type="function">
    <text evidence="9">May be a proton symporter involved in the uptake of osmolytes such as proline and glycine betaine.</text>
</comment>
<feature type="transmembrane region" description="Helical" evidence="12">
    <location>
        <begin position="108"/>
        <end position="128"/>
    </location>
</feature>
<keyword evidence="15" id="KW-1185">Reference proteome</keyword>
<evidence type="ECO:0000256" key="12">
    <source>
        <dbReference type="SAM" id="Phobius"/>
    </source>
</evidence>
<keyword evidence="6" id="KW-0769">Symport</keyword>
<dbReference type="FunFam" id="1.20.1250.20:FF:000001">
    <property type="entry name" value="Dicarboxylate MFS transporter"/>
    <property type="match status" value="1"/>
</dbReference>
<accession>A0A931DMF8</accession>
<dbReference type="Gene3D" id="1.20.1250.20">
    <property type="entry name" value="MFS general substrate transporter like domains"/>
    <property type="match status" value="1"/>
</dbReference>
<feature type="transmembrane region" description="Helical" evidence="12">
    <location>
        <begin position="183"/>
        <end position="202"/>
    </location>
</feature>
<dbReference type="CDD" id="cd17369">
    <property type="entry name" value="MFS_ShiA_like"/>
    <property type="match status" value="1"/>
</dbReference>
<dbReference type="RefSeq" id="WP_197012777.1">
    <property type="nucleotide sequence ID" value="NZ_BAABES010000028.1"/>
</dbReference>
<evidence type="ECO:0000256" key="2">
    <source>
        <dbReference type="ARBA" id="ARBA00008240"/>
    </source>
</evidence>
<keyword evidence="5 12" id="KW-0812">Transmembrane</keyword>
<evidence type="ECO:0000256" key="5">
    <source>
        <dbReference type="ARBA" id="ARBA00022692"/>
    </source>
</evidence>
<evidence type="ECO:0000256" key="8">
    <source>
        <dbReference type="ARBA" id="ARBA00023136"/>
    </source>
</evidence>
<evidence type="ECO:0000256" key="1">
    <source>
        <dbReference type="ARBA" id="ARBA00004651"/>
    </source>
</evidence>
<comment type="caution">
    <text evidence="14">The sequence shown here is derived from an EMBL/GenBank/DDBJ whole genome shotgun (WGS) entry which is preliminary data.</text>
</comment>
<evidence type="ECO:0000313" key="15">
    <source>
        <dbReference type="Proteomes" id="UP000614047"/>
    </source>
</evidence>
<evidence type="ECO:0000256" key="10">
    <source>
        <dbReference type="ARBA" id="ARBA00039918"/>
    </source>
</evidence>
<organism evidence="14 15">
    <name type="scientific">Actinomadura viridis</name>
    <dbReference type="NCBI Taxonomy" id="58110"/>
    <lineage>
        <taxon>Bacteria</taxon>
        <taxon>Bacillati</taxon>
        <taxon>Actinomycetota</taxon>
        <taxon>Actinomycetes</taxon>
        <taxon>Streptosporangiales</taxon>
        <taxon>Thermomonosporaceae</taxon>
        <taxon>Actinomadura</taxon>
    </lineage>
</organism>
<dbReference type="InterPro" id="IPR011701">
    <property type="entry name" value="MFS"/>
</dbReference>
<feature type="region of interest" description="Disordered" evidence="11">
    <location>
        <begin position="425"/>
        <end position="445"/>
    </location>
</feature>
<dbReference type="AlphaFoldDB" id="A0A931DMF8"/>
<feature type="transmembrane region" description="Helical" evidence="12">
    <location>
        <begin position="84"/>
        <end position="102"/>
    </location>
</feature>
<proteinExistence type="inferred from homology"/>
<evidence type="ECO:0000256" key="9">
    <source>
        <dbReference type="ARBA" id="ARBA00037295"/>
    </source>
</evidence>
<dbReference type="GO" id="GO:0005886">
    <property type="term" value="C:plasma membrane"/>
    <property type="evidence" value="ECO:0007669"/>
    <property type="project" value="UniProtKB-SubCell"/>
</dbReference>
<name>A0A931DMF8_9ACTN</name>
<comment type="subcellular location">
    <subcellularLocation>
        <location evidence="1">Cell membrane</location>
        <topology evidence="1">Multi-pass membrane protein</topology>
    </subcellularLocation>
</comment>
<dbReference type="GO" id="GO:0015293">
    <property type="term" value="F:symporter activity"/>
    <property type="evidence" value="ECO:0007669"/>
    <property type="project" value="UniProtKB-KW"/>
</dbReference>
<keyword evidence="7 12" id="KW-1133">Transmembrane helix</keyword>
<feature type="domain" description="Major facilitator superfamily (MFS) profile" evidence="13">
    <location>
        <begin position="11"/>
        <end position="423"/>
    </location>
</feature>
<comment type="similarity">
    <text evidence="2">Belongs to the major facilitator superfamily. Metabolite:H+ Symporter (MHS) family (TC 2.A.1.6) family.</text>
</comment>
<evidence type="ECO:0000259" key="13">
    <source>
        <dbReference type="PROSITE" id="PS50850"/>
    </source>
</evidence>
<feature type="transmembrane region" description="Helical" evidence="12">
    <location>
        <begin position="49"/>
        <end position="72"/>
    </location>
</feature>
<keyword evidence="8 12" id="KW-0472">Membrane</keyword>